<proteinExistence type="inferred from homology"/>
<name>A0A9Q1F3Q2_SYNKA</name>
<evidence type="ECO:0000256" key="1">
    <source>
        <dbReference type="ARBA" id="ARBA00004389"/>
    </source>
</evidence>
<evidence type="ECO:0000256" key="14">
    <source>
        <dbReference type="ARBA" id="ARBA00032160"/>
    </source>
</evidence>
<evidence type="ECO:0000256" key="20">
    <source>
        <dbReference type="SAM" id="Phobius"/>
    </source>
</evidence>
<keyword evidence="6" id="KW-0597">Phosphoprotein</keyword>
<evidence type="ECO:0000256" key="6">
    <source>
        <dbReference type="ARBA" id="ARBA00022553"/>
    </source>
</evidence>
<evidence type="ECO:0000256" key="5">
    <source>
        <dbReference type="ARBA" id="ARBA00022502"/>
    </source>
</evidence>
<evidence type="ECO:0000256" key="13">
    <source>
        <dbReference type="ARBA" id="ARBA00023136"/>
    </source>
</evidence>
<keyword evidence="5" id="KW-0337">GPI-anchor biosynthesis</keyword>
<feature type="domain" description="Glycosyl transferase family 1" evidence="21">
    <location>
        <begin position="227"/>
        <end position="354"/>
    </location>
</feature>
<keyword evidence="13 20" id="KW-0472">Membrane</keyword>
<evidence type="ECO:0000256" key="11">
    <source>
        <dbReference type="ARBA" id="ARBA00022989"/>
    </source>
</evidence>
<organism evidence="23 24">
    <name type="scientific">Synaphobranchus kaupii</name>
    <name type="common">Kaup's arrowtooth eel</name>
    <dbReference type="NCBI Taxonomy" id="118154"/>
    <lineage>
        <taxon>Eukaryota</taxon>
        <taxon>Metazoa</taxon>
        <taxon>Chordata</taxon>
        <taxon>Craniata</taxon>
        <taxon>Vertebrata</taxon>
        <taxon>Euteleostomi</taxon>
        <taxon>Actinopterygii</taxon>
        <taxon>Neopterygii</taxon>
        <taxon>Teleostei</taxon>
        <taxon>Anguilliformes</taxon>
        <taxon>Synaphobranchidae</taxon>
        <taxon>Synaphobranchus</taxon>
    </lineage>
</organism>
<comment type="subcellular location">
    <subcellularLocation>
        <location evidence="1">Endoplasmic reticulum membrane</location>
        <topology evidence="1">Single-pass membrane protein</topology>
    </subcellularLocation>
</comment>
<dbReference type="CDD" id="cd03796">
    <property type="entry name" value="GT4_PIG-A-like"/>
    <property type="match status" value="1"/>
</dbReference>
<evidence type="ECO:0000256" key="2">
    <source>
        <dbReference type="ARBA" id="ARBA00004687"/>
    </source>
</evidence>
<protein>
    <recommendedName>
        <fullName evidence="16">Phosphatidylinositol N-acetylglucosaminyltransferase subunit A</fullName>
        <ecNumber evidence="4">2.4.1.198</ecNumber>
    </recommendedName>
    <alternativeName>
        <fullName evidence="14">GlcNAc-PI synthesis protein</fullName>
    </alternativeName>
    <alternativeName>
        <fullName evidence="17">Phosphatidylinositol-glycan biosynthesis class A protein</fullName>
    </alternativeName>
</protein>
<evidence type="ECO:0000256" key="4">
    <source>
        <dbReference type="ARBA" id="ARBA00012420"/>
    </source>
</evidence>
<keyword evidence="24" id="KW-1185">Reference proteome</keyword>
<evidence type="ECO:0000256" key="18">
    <source>
        <dbReference type="ARBA" id="ARBA00093192"/>
    </source>
</evidence>
<dbReference type="SUPFAM" id="SSF53756">
    <property type="entry name" value="UDP-Glycosyltransferase/glycogen phosphorylase"/>
    <property type="match status" value="1"/>
</dbReference>
<keyword evidence="8" id="KW-0808">Transferase</keyword>
<dbReference type="Proteomes" id="UP001152622">
    <property type="component" value="Chromosome 9"/>
</dbReference>
<dbReference type="EMBL" id="JAINUF010000009">
    <property type="protein sequence ID" value="KAJ8350429.1"/>
    <property type="molecule type" value="Genomic_DNA"/>
</dbReference>
<feature type="transmembrane region" description="Helical" evidence="20">
    <location>
        <begin position="433"/>
        <end position="452"/>
    </location>
</feature>
<evidence type="ECO:0000256" key="7">
    <source>
        <dbReference type="ARBA" id="ARBA00022676"/>
    </source>
</evidence>
<dbReference type="Pfam" id="PF00534">
    <property type="entry name" value="Glycos_transf_1"/>
    <property type="match status" value="1"/>
</dbReference>
<dbReference type="InterPro" id="IPR013234">
    <property type="entry name" value="PIGA_GPI_anchor_biosynthesis"/>
</dbReference>
<evidence type="ECO:0000256" key="17">
    <source>
        <dbReference type="ARBA" id="ARBA00083199"/>
    </source>
</evidence>
<sequence>MNVKNLSKSCMMGQRQRAGRKGSLSNRTPDGITVGIQDSPKHNICMVSDFFYPNMGGVESHIYQLSQCLIERGHKVVIATHAYGNRRGVRYLTNGLKVYYLPLQVMYNQSTATSCFHSLPLLRSVFVRERITVVHAHSSFSAMAHDSLFHAKTMGLNTVFTDHSLFGFADVSSVLTNKLLTVSLCDTSHIICVSYTSKENTVLRATLDPEIVSVIPNAVDPTDFTPDPSQRDDSKITIVVVSRLVYRKGIDLLGGIIPELCLKYPDLQFIIGGEGPKRIVLEEVREKYQLHDRVRLLGALEHKDVRKVLIQGHIFLNTSLTEAFCMAIVEGASCGLQVVSTRVGGIPEVLPEELITLCEPTVSSLCQGLEMVIAKQQSGSVPPPAAIHSRVQTLYTWRNVADRTEKVYDRVAKEVVLPLDGRLDRLRAHCGPVAGSIFAFVAVLDFLFLLLLQWFVPDSVIDIAVDASGPRGLWRRARTRQKEPSANCHKDTGTGNGEHLYGALFKKR</sequence>
<evidence type="ECO:0000259" key="22">
    <source>
        <dbReference type="Pfam" id="PF08288"/>
    </source>
</evidence>
<feature type="compositionally biased region" description="Basic and acidic residues" evidence="19">
    <location>
        <begin position="480"/>
        <end position="492"/>
    </location>
</feature>
<dbReference type="GO" id="GO:0006506">
    <property type="term" value="P:GPI anchor biosynthetic process"/>
    <property type="evidence" value="ECO:0007669"/>
    <property type="project" value="UniProtKB-KW"/>
</dbReference>
<dbReference type="GO" id="GO:0000506">
    <property type="term" value="C:glycosylphosphatidylinositol-N-acetylglucosaminyltransferase (GPI-GnT) complex"/>
    <property type="evidence" value="ECO:0007669"/>
    <property type="project" value="InterPro"/>
</dbReference>
<evidence type="ECO:0000256" key="12">
    <source>
        <dbReference type="ARBA" id="ARBA00023098"/>
    </source>
</evidence>
<dbReference type="GO" id="GO:0017176">
    <property type="term" value="F:phosphatidylinositol N-acetylglucosaminyltransferase activity"/>
    <property type="evidence" value="ECO:0007669"/>
    <property type="project" value="UniProtKB-EC"/>
</dbReference>
<feature type="domain" description="PIGA GPI anchor biosynthesis" evidence="22">
    <location>
        <begin position="81"/>
        <end position="170"/>
    </location>
</feature>
<reference evidence="23" key="1">
    <citation type="journal article" date="2023" name="Science">
        <title>Genome structures resolve the early diversification of teleost fishes.</title>
        <authorList>
            <person name="Parey E."/>
            <person name="Louis A."/>
            <person name="Montfort J."/>
            <person name="Bouchez O."/>
            <person name="Roques C."/>
            <person name="Iampietro C."/>
            <person name="Lluch J."/>
            <person name="Castinel A."/>
            <person name="Donnadieu C."/>
            <person name="Desvignes T."/>
            <person name="Floi Bucao C."/>
            <person name="Jouanno E."/>
            <person name="Wen M."/>
            <person name="Mejri S."/>
            <person name="Dirks R."/>
            <person name="Jansen H."/>
            <person name="Henkel C."/>
            <person name="Chen W.J."/>
            <person name="Zahm M."/>
            <person name="Cabau C."/>
            <person name="Klopp C."/>
            <person name="Thompson A.W."/>
            <person name="Robinson-Rechavi M."/>
            <person name="Braasch I."/>
            <person name="Lecointre G."/>
            <person name="Bobe J."/>
            <person name="Postlethwait J.H."/>
            <person name="Berthelot C."/>
            <person name="Roest Crollius H."/>
            <person name="Guiguen Y."/>
        </authorList>
    </citation>
    <scope>NUCLEOTIDE SEQUENCE</scope>
    <source>
        <strain evidence="23">WJC10195</strain>
    </source>
</reference>
<evidence type="ECO:0000256" key="15">
    <source>
        <dbReference type="ARBA" id="ARBA00058926"/>
    </source>
</evidence>
<evidence type="ECO:0000256" key="9">
    <source>
        <dbReference type="ARBA" id="ARBA00022692"/>
    </source>
</evidence>
<accession>A0A9Q1F3Q2</accession>
<comment type="catalytic activity">
    <reaction evidence="18">
        <text>a 1,2-diacyl-sn-glycero-3-phospho-(1D-myo-inositol) + UDP-N-acetyl-alpha-D-glucosamine = a 6-(N-acetyl-alpha-D-glucosaminyl)-1-(1,2-diacyl-sn-glycero-3-phospho)-1D-myo-inositol + UDP + H(+)</text>
        <dbReference type="Rhea" id="RHEA:14789"/>
        <dbReference type="ChEBI" id="CHEBI:15378"/>
        <dbReference type="ChEBI" id="CHEBI:57265"/>
        <dbReference type="ChEBI" id="CHEBI:57705"/>
        <dbReference type="ChEBI" id="CHEBI:57880"/>
        <dbReference type="ChEBI" id="CHEBI:58223"/>
        <dbReference type="EC" id="2.4.1.198"/>
    </reaction>
    <physiologicalReaction direction="left-to-right" evidence="18">
        <dbReference type="Rhea" id="RHEA:14790"/>
    </physiologicalReaction>
</comment>
<keyword evidence="10" id="KW-0256">Endoplasmic reticulum</keyword>
<dbReference type="Pfam" id="PF08288">
    <property type="entry name" value="PIGA"/>
    <property type="match status" value="1"/>
</dbReference>
<feature type="region of interest" description="Disordered" evidence="19">
    <location>
        <begin position="1"/>
        <end position="30"/>
    </location>
</feature>
<dbReference type="FunFam" id="3.40.50.2000:FF:000026">
    <property type="entry name" value="Phosphatidylinositol N-acetylglucosaminyltransferase subunit A"/>
    <property type="match status" value="1"/>
</dbReference>
<comment type="function">
    <text evidence="15">Catalytic subunit of the glycosylphosphatidylinositol-N-acetylglucosaminyltransferase (GPI-GnT) complex that catalyzes the transfer of N-acetylglucosamine from UDP-N-acetylglucosamine to phosphatidylinositol and participates in the first step of GPI biosynthesis.</text>
</comment>
<evidence type="ECO:0000256" key="3">
    <source>
        <dbReference type="ARBA" id="ARBA00009481"/>
    </source>
</evidence>
<evidence type="ECO:0000313" key="23">
    <source>
        <dbReference type="EMBL" id="KAJ8350429.1"/>
    </source>
</evidence>
<keyword evidence="11 20" id="KW-1133">Transmembrane helix</keyword>
<evidence type="ECO:0000259" key="21">
    <source>
        <dbReference type="Pfam" id="PF00534"/>
    </source>
</evidence>
<evidence type="ECO:0000256" key="8">
    <source>
        <dbReference type="ARBA" id="ARBA00022679"/>
    </source>
</evidence>
<feature type="region of interest" description="Disordered" evidence="19">
    <location>
        <begin position="476"/>
        <end position="495"/>
    </location>
</feature>
<keyword evidence="7" id="KW-0328">Glycosyltransferase</keyword>
<dbReference type="InterPro" id="IPR039507">
    <property type="entry name" value="PIG-A/GPI3"/>
</dbReference>
<comment type="pathway">
    <text evidence="2">Glycolipid biosynthesis; glycosylphosphatidylinositol-anchor biosynthesis.</text>
</comment>
<dbReference type="AlphaFoldDB" id="A0A9Q1F3Q2"/>
<comment type="caution">
    <text evidence="23">The sequence shown here is derived from an EMBL/GenBank/DDBJ whole genome shotgun (WGS) entry which is preliminary data.</text>
</comment>
<dbReference type="Gene3D" id="3.40.50.2000">
    <property type="entry name" value="Glycogen Phosphorylase B"/>
    <property type="match status" value="2"/>
</dbReference>
<evidence type="ECO:0000256" key="19">
    <source>
        <dbReference type="SAM" id="MobiDB-lite"/>
    </source>
</evidence>
<dbReference type="FunFam" id="3.40.50.2000:FF:000059">
    <property type="entry name" value="Phosphatidylinositol glycan anchor biosynthesis class A"/>
    <property type="match status" value="1"/>
</dbReference>
<keyword evidence="9 20" id="KW-0812">Transmembrane</keyword>
<dbReference type="InterPro" id="IPR001296">
    <property type="entry name" value="Glyco_trans_1"/>
</dbReference>
<evidence type="ECO:0000256" key="16">
    <source>
        <dbReference type="ARBA" id="ARBA00068191"/>
    </source>
</evidence>
<gene>
    <name evidence="23" type="ORF">SKAU_G00255590</name>
</gene>
<dbReference type="EC" id="2.4.1.198" evidence="4"/>
<dbReference type="PANTHER" id="PTHR45871:SF1">
    <property type="entry name" value="PHOSPHATIDYLINOSITOL N-ACETYLGLUCOSAMINYLTRANSFERASE SUBUNIT A"/>
    <property type="match status" value="1"/>
</dbReference>
<dbReference type="OrthoDB" id="734129at2759"/>
<evidence type="ECO:0000313" key="24">
    <source>
        <dbReference type="Proteomes" id="UP001152622"/>
    </source>
</evidence>
<dbReference type="PANTHER" id="PTHR45871">
    <property type="entry name" value="N-ACETYLGLUCOSAMINYL-PHOSPHATIDYLINOSITOL BIOSYNTHETIC PROTEIN"/>
    <property type="match status" value="1"/>
</dbReference>
<keyword evidence="12" id="KW-0443">Lipid metabolism</keyword>
<evidence type="ECO:0000256" key="10">
    <source>
        <dbReference type="ARBA" id="ARBA00022824"/>
    </source>
</evidence>
<comment type="similarity">
    <text evidence="3">Belongs to the glycosyltransferase group 1 family. Glycosyltransferase 4 subfamily.</text>
</comment>